<dbReference type="PANTHER" id="PTHR47074">
    <property type="entry name" value="BNAC02G40300D PROTEIN"/>
    <property type="match status" value="1"/>
</dbReference>
<dbReference type="InterPro" id="IPR052929">
    <property type="entry name" value="RNase_H-like_EbsB-rel"/>
</dbReference>
<reference evidence="3" key="1">
    <citation type="submission" date="2023-05" db="EMBL/GenBank/DDBJ databases">
        <title>Genome and transcriptome analyses reveal genes involved in the formation of fine ridges on petal epidermal cells in Hibiscus trionum.</title>
        <authorList>
            <person name="Koshimizu S."/>
            <person name="Masuda S."/>
            <person name="Ishii T."/>
            <person name="Shirasu K."/>
            <person name="Hoshino A."/>
            <person name="Arita M."/>
        </authorList>
    </citation>
    <scope>NUCLEOTIDE SEQUENCE</scope>
    <source>
        <strain evidence="3">Hamamatsu line</strain>
    </source>
</reference>
<accession>A0A9W7HDW3</accession>
<comment type="caution">
    <text evidence="3">The sequence shown here is derived from an EMBL/GenBank/DDBJ whole genome shotgun (WGS) entry which is preliminary data.</text>
</comment>
<evidence type="ECO:0000313" key="3">
    <source>
        <dbReference type="EMBL" id="GMI75734.1"/>
    </source>
</evidence>
<organism evidence="3 4">
    <name type="scientific">Hibiscus trionum</name>
    <name type="common">Flower of an hour</name>
    <dbReference type="NCBI Taxonomy" id="183268"/>
    <lineage>
        <taxon>Eukaryota</taxon>
        <taxon>Viridiplantae</taxon>
        <taxon>Streptophyta</taxon>
        <taxon>Embryophyta</taxon>
        <taxon>Tracheophyta</taxon>
        <taxon>Spermatophyta</taxon>
        <taxon>Magnoliopsida</taxon>
        <taxon>eudicotyledons</taxon>
        <taxon>Gunneridae</taxon>
        <taxon>Pentapetalae</taxon>
        <taxon>rosids</taxon>
        <taxon>malvids</taxon>
        <taxon>Malvales</taxon>
        <taxon>Malvaceae</taxon>
        <taxon>Malvoideae</taxon>
        <taxon>Hibiscus</taxon>
    </lineage>
</organism>
<dbReference type="InterPro" id="IPR044730">
    <property type="entry name" value="RNase_H-like_dom_plant"/>
</dbReference>
<dbReference type="CDD" id="cd06222">
    <property type="entry name" value="RNase_H_like"/>
    <property type="match status" value="1"/>
</dbReference>
<dbReference type="Proteomes" id="UP001165190">
    <property type="component" value="Unassembled WGS sequence"/>
</dbReference>
<gene>
    <name evidence="3" type="ORF">HRI_001242700</name>
</gene>
<evidence type="ECO:0000259" key="1">
    <source>
        <dbReference type="Pfam" id="PF13456"/>
    </source>
</evidence>
<dbReference type="Pfam" id="PF13456">
    <property type="entry name" value="RVT_3"/>
    <property type="match status" value="1"/>
</dbReference>
<name>A0A9W7HDW3_HIBTR</name>
<dbReference type="Gene3D" id="3.30.420.10">
    <property type="entry name" value="Ribonuclease H-like superfamily/Ribonuclease H"/>
    <property type="match status" value="1"/>
</dbReference>
<dbReference type="InterPro" id="IPR002156">
    <property type="entry name" value="RNaseH_domain"/>
</dbReference>
<dbReference type="AlphaFoldDB" id="A0A9W7HDW3"/>
<dbReference type="InterPro" id="IPR026960">
    <property type="entry name" value="RVT-Znf"/>
</dbReference>
<keyword evidence="4" id="KW-1185">Reference proteome</keyword>
<dbReference type="EMBL" id="BSYR01000011">
    <property type="protein sequence ID" value="GMI75734.1"/>
    <property type="molecule type" value="Genomic_DNA"/>
</dbReference>
<evidence type="ECO:0000313" key="4">
    <source>
        <dbReference type="Proteomes" id="UP001165190"/>
    </source>
</evidence>
<dbReference type="GO" id="GO:0004523">
    <property type="term" value="F:RNA-DNA hybrid ribonuclease activity"/>
    <property type="evidence" value="ECO:0007669"/>
    <property type="project" value="InterPro"/>
</dbReference>
<feature type="domain" description="RNase H type-1" evidence="1">
    <location>
        <begin position="406"/>
        <end position="527"/>
    </location>
</feature>
<sequence length="559" mass="63054">MNCFLLPASLCRALEQVMARFWWRSNGIKRGIHWTTWHSLARTKSCGGLGFRELGKFNVALLAKQCWRLITHPDSFLAKFLKARYYPTSDFLSANLGSNPSYIWRSLWSAKGLIERGIGWRVGSGRNINIWNDAWLPGIGDGRVKRDTIDIRYTYVSDLIHSPTSTWKVDVLEDLFDAPQVSMISSIPLSVSGKADTVVWRLEGSGKYTVKSGYRMLRDDHTTATGMYNQYSPSVIEQFYKEMWATRLPAKVKISFWKIANNFISSYDNLQARRLNVNNVCPFCCTPGETVAHLMRECAFIKQLVLEQGINFISCPTNIAWAEWLANIFCNLNPEKKVVLMVTYWAVWYERNKLIHDGTIASVHDTKAFIRAFIREYEDVNTICPPGIVEREGKWEAPAENLIKFNFDAAFDIHTKASVSAAIGRNHAGLIMASCVTHHNHVFDAFVAEALACLQAVTYAKELGFDKVIIEGDNITVIKRVCSTSMDGSVIGPIIYDIKSIAGQFESIEFRFVQRKINQVAHTLAQKGKGQQGDCYWIEEAPPRTSAAAALDAESITEV</sequence>
<dbReference type="InterPro" id="IPR012337">
    <property type="entry name" value="RNaseH-like_sf"/>
</dbReference>
<dbReference type="GO" id="GO:0003676">
    <property type="term" value="F:nucleic acid binding"/>
    <property type="evidence" value="ECO:0007669"/>
    <property type="project" value="InterPro"/>
</dbReference>
<evidence type="ECO:0008006" key="5">
    <source>
        <dbReference type="Google" id="ProtNLM"/>
    </source>
</evidence>
<evidence type="ECO:0000259" key="2">
    <source>
        <dbReference type="Pfam" id="PF13966"/>
    </source>
</evidence>
<feature type="domain" description="Reverse transcriptase zinc-binding" evidence="2">
    <location>
        <begin position="208"/>
        <end position="303"/>
    </location>
</feature>
<dbReference type="PANTHER" id="PTHR47074:SF61">
    <property type="entry name" value="RNASE H TYPE-1 DOMAIN-CONTAINING PROTEIN"/>
    <property type="match status" value="1"/>
</dbReference>
<protein>
    <recommendedName>
        <fullName evidence="5">Reverse transcriptase</fullName>
    </recommendedName>
</protein>
<dbReference type="OrthoDB" id="1001318at2759"/>
<dbReference type="InterPro" id="IPR036397">
    <property type="entry name" value="RNaseH_sf"/>
</dbReference>
<dbReference type="Pfam" id="PF13966">
    <property type="entry name" value="zf-RVT"/>
    <property type="match status" value="1"/>
</dbReference>
<dbReference type="SUPFAM" id="SSF53098">
    <property type="entry name" value="Ribonuclease H-like"/>
    <property type="match status" value="1"/>
</dbReference>
<proteinExistence type="predicted"/>